<reference evidence="2" key="1">
    <citation type="submission" date="2021-01" db="EMBL/GenBank/DDBJ databases">
        <title>Whole genome shotgun sequence of Dactylosporangium siamense NBRC 106093.</title>
        <authorList>
            <person name="Komaki H."/>
            <person name="Tamura T."/>
        </authorList>
    </citation>
    <scope>NUCLEOTIDE SEQUENCE</scope>
    <source>
        <strain evidence="2">NBRC 106093</strain>
    </source>
</reference>
<comment type="caution">
    <text evidence="2">The sequence shown here is derived from an EMBL/GenBank/DDBJ whole genome shotgun (WGS) entry which is preliminary data.</text>
</comment>
<keyword evidence="3" id="KW-1185">Reference proteome</keyword>
<evidence type="ECO:0000313" key="2">
    <source>
        <dbReference type="EMBL" id="GIG42205.1"/>
    </source>
</evidence>
<organism evidence="2 3">
    <name type="scientific">Dactylosporangium siamense</name>
    <dbReference type="NCBI Taxonomy" id="685454"/>
    <lineage>
        <taxon>Bacteria</taxon>
        <taxon>Bacillati</taxon>
        <taxon>Actinomycetota</taxon>
        <taxon>Actinomycetes</taxon>
        <taxon>Micromonosporales</taxon>
        <taxon>Micromonosporaceae</taxon>
        <taxon>Dactylosporangium</taxon>
    </lineage>
</organism>
<name>A0A919U7Y6_9ACTN</name>
<proteinExistence type="predicted"/>
<evidence type="ECO:0000256" key="1">
    <source>
        <dbReference type="SAM" id="MobiDB-lite"/>
    </source>
</evidence>
<protein>
    <submittedName>
        <fullName evidence="2">Uncharacterized protein</fullName>
    </submittedName>
</protein>
<dbReference type="Proteomes" id="UP000660611">
    <property type="component" value="Unassembled WGS sequence"/>
</dbReference>
<sequence length="78" mass="8093">MRPPALAPLRASSVIEVVHGLCGQLRGQPATDFDHRGDPLPAQNRRANEAVPDIGSAGSRGGHTASLPDSHNPKVPGI</sequence>
<evidence type="ECO:0000313" key="3">
    <source>
        <dbReference type="Proteomes" id="UP000660611"/>
    </source>
</evidence>
<dbReference type="EMBL" id="BONQ01000005">
    <property type="protein sequence ID" value="GIG42205.1"/>
    <property type="molecule type" value="Genomic_DNA"/>
</dbReference>
<feature type="region of interest" description="Disordered" evidence="1">
    <location>
        <begin position="26"/>
        <end position="78"/>
    </location>
</feature>
<dbReference type="AlphaFoldDB" id="A0A919U7Y6"/>
<accession>A0A919U7Y6</accession>
<gene>
    <name evidence="2" type="ORF">Dsi01nite_002460</name>
</gene>